<proteinExistence type="predicted"/>
<dbReference type="GeneID" id="33366732"/>
<gene>
    <name evidence="1" type="primary">ycf34</name>
</gene>
<sequence length="79" mass="9283">MIFMCICINCLYVDKCSTYYMIEMQHNKIHLNNKPFFIPNSPIVNVSIASSDLTVKIDWDIVYCLSFVESPGKWSDYYK</sequence>
<dbReference type="EMBL" id="KY083067">
    <property type="protein sequence ID" value="ARX96059.1"/>
    <property type="molecule type" value="Genomic_DNA"/>
</dbReference>
<accession>A0A1Z1XB29</accession>
<name>A0A1Z1XB29_9RHOD</name>
<reference evidence="1" key="1">
    <citation type="submission" date="2016-11" db="EMBL/GenBank/DDBJ databases">
        <title>Chloroplast genome of compsopogon caeruleus.</title>
        <authorList>
            <person name="Nan F."/>
        </authorList>
    </citation>
    <scope>NUCLEOTIDE SEQUENCE</scope>
</reference>
<dbReference type="Pfam" id="PF10718">
    <property type="entry name" value="Ycf34"/>
    <property type="match status" value="1"/>
</dbReference>
<keyword evidence="1" id="KW-0150">Chloroplast</keyword>
<protein>
    <submittedName>
        <fullName evidence="1">Uncharacterized protein</fullName>
    </submittedName>
</protein>
<geneLocation type="chloroplast" evidence="1"/>
<dbReference type="InterPro" id="IPR019656">
    <property type="entry name" value="Uncharacterised_Ycf34"/>
</dbReference>
<keyword evidence="1" id="KW-0934">Plastid</keyword>
<evidence type="ECO:0000313" key="1">
    <source>
        <dbReference type="EMBL" id="ARX96059.1"/>
    </source>
</evidence>
<dbReference type="AlphaFoldDB" id="A0A1Z1XB29"/>
<organism evidence="1">
    <name type="scientific">Compsopogon caeruleus</name>
    <dbReference type="NCBI Taxonomy" id="31354"/>
    <lineage>
        <taxon>Eukaryota</taxon>
        <taxon>Rhodophyta</taxon>
        <taxon>Compsopogonophyceae</taxon>
        <taxon>Compsopogonales</taxon>
        <taxon>Compsopogonaceae</taxon>
        <taxon>Compsopogon</taxon>
    </lineage>
</organism>
<dbReference type="RefSeq" id="YP_009402705.1">
    <property type="nucleotide sequence ID" value="NC_035350.1"/>
</dbReference>